<keyword evidence="8" id="KW-0012">Acyltransferase</keyword>
<evidence type="ECO:0000256" key="11">
    <source>
        <dbReference type="ARBA" id="ARBA00023667"/>
    </source>
</evidence>
<comment type="caution">
    <text evidence="14">The sequence shown here is derived from an EMBL/GenBank/DDBJ whole genome shotgun (WGS) entry which is preliminary data.</text>
</comment>
<evidence type="ECO:0000256" key="2">
    <source>
        <dbReference type="ARBA" id="ARBA00022475"/>
    </source>
</evidence>
<keyword evidence="15" id="KW-1185">Reference proteome</keyword>
<gene>
    <name evidence="14" type="ORF">GH810_11920</name>
</gene>
<evidence type="ECO:0000313" key="15">
    <source>
        <dbReference type="Proteomes" id="UP000616595"/>
    </source>
</evidence>
<organism evidence="14 15">
    <name type="scientific">Acetobacterium paludosum</name>
    <dbReference type="NCBI Taxonomy" id="52693"/>
    <lineage>
        <taxon>Bacteria</taxon>
        <taxon>Bacillati</taxon>
        <taxon>Bacillota</taxon>
        <taxon>Clostridia</taxon>
        <taxon>Eubacteriales</taxon>
        <taxon>Eubacteriaceae</taxon>
        <taxon>Acetobacterium</taxon>
    </lineage>
</organism>
<comment type="pathway">
    <text evidence="9">Carotenoid biosynthesis; staphyloxanthin biosynthesis; staphyloxanthin from farnesyl diphosphate: step 5/5.</text>
</comment>
<feature type="transmembrane region" description="Helical" evidence="13">
    <location>
        <begin position="127"/>
        <end position="144"/>
    </location>
</feature>
<evidence type="ECO:0000256" key="12">
    <source>
        <dbReference type="ARBA" id="ARBA00025324"/>
    </source>
</evidence>
<evidence type="ECO:0000256" key="4">
    <source>
        <dbReference type="ARBA" id="ARBA00022692"/>
    </source>
</evidence>
<dbReference type="Proteomes" id="UP000616595">
    <property type="component" value="Unassembled WGS sequence"/>
</dbReference>
<dbReference type="GO" id="GO:0005886">
    <property type="term" value="C:plasma membrane"/>
    <property type="evidence" value="ECO:0007669"/>
    <property type="project" value="UniProtKB-SubCell"/>
</dbReference>
<protein>
    <recommendedName>
        <fullName evidence="11">Glycosyl-4,4'-diaponeurosporenoate acyltransferase</fullName>
    </recommendedName>
</protein>
<evidence type="ECO:0000256" key="7">
    <source>
        <dbReference type="ARBA" id="ARBA00023136"/>
    </source>
</evidence>
<evidence type="ECO:0000256" key="8">
    <source>
        <dbReference type="ARBA" id="ARBA00023315"/>
    </source>
</evidence>
<dbReference type="EMBL" id="WJBD01000014">
    <property type="protein sequence ID" value="MBC3889021.1"/>
    <property type="molecule type" value="Genomic_DNA"/>
</dbReference>
<evidence type="ECO:0000256" key="13">
    <source>
        <dbReference type="SAM" id="Phobius"/>
    </source>
</evidence>
<accession>A0A923HVG9</accession>
<evidence type="ECO:0000256" key="9">
    <source>
        <dbReference type="ARBA" id="ARBA00023588"/>
    </source>
</evidence>
<keyword evidence="2" id="KW-1003">Cell membrane</keyword>
<dbReference type="AlphaFoldDB" id="A0A923HVG9"/>
<comment type="function">
    <text evidence="12">Catalyzes the acylation of glycosyl-4,4'-diaponeurosporenoate, i.e. the esterification of glucose at the C6'' position with the carboxyl group of the C(15) fatty acid 12-methyltetradecanoic acid, to yield staphyloxanthin. This is the last step in the biosynthesis of this orange pigment, present in most staphylococci strains.</text>
</comment>
<dbReference type="OrthoDB" id="3783432at2"/>
<keyword evidence="4 13" id="KW-0812">Transmembrane</keyword>
<reference evidence="14" key="2">
    <citation type="submission" date="2020-10" db="EMBL/GenBank/DDBJ databases">
        <title>Comparative genomics of the Acetobacterium genus.</title>
        <authorList>
            <person name="Marshall C."/>
            <person name="May H."/>
            <person name="Norman S."/>
        </authorList>
    </citation>
    <scope>NUCLEOTIDE SEQUENCE</scope>
    <source>
        <strain evidence="14">DER-2019</strain>
    </source>
</reference>
<evidence type="ECO:0000256" key="1">
    <source>
        <dbReference type="ARBA" id="ARBA00004162"/>
    </source>
</evidence>
<sequence length="169" mass="19925">MQIIFLPKAVSILLCFILWPIFQIVPAVVCLNLPERFFSSSSYFYQTHKWEKNGLIYKQLFKVNKWKRFLPESSALIKGSYNKKSLESFSKASMNQFLLESCRAEMIHLLAILPFWVFGLFTPPMVIFWMLIYALTVNLPCIIVQRYNRPRIIRLLEKKTMKSCQNSSK</sequence>
<keyword evidence="6 13" id="KW-1133">Transmembrane helix</keyword>
<evidence type="ECO:0000256" key="6">
    <source>
        <dbReference type="ARBA" id="ARBA00022989"/>
    </source>
</evidence>
<evidence type="ECO:0000313" key="14">
    <source>
        <dbReference type="EMBL" id="MBC3889021.1"/>
    </source>
</evidence>
<proteinExistence type="inferred from homology"/>
<feature type="transmembrane region" description="Helical" evidence="13">
    <location>
        <begin position="6"/>
        <end position="33"/>
    </location>
</feature>
<comment type="subcellular location">
    <subcellularLocation>
        <location evidence="1">Cell membrane</location>
        <topology evidence="1">Single-pass membrane protein</topology>
    </subcellularLocation>
</comment>
<keyword evidence="5" id="KW-0732">Signal</keyword>
<evidence type="ECO:0000256" key="5">
    <source>
        <dbReference type="ARBA" id="ARBA00022729"/>
    </source>
</evidence>
<comment type="similarity">
    <text evidence="10">Belongs to the acyltransferase CrtO family.</text>
</comment>
<dbReference type="GO" id="GO:0016746">
    <property type="term" value="F:acyltransferase activity"/>
    <property type="evidence" value="ECO:0007669"/>
    <property type="project" value="UniProtKB-KW"/>
</dbReference>
<keyword evidence="3" id="KW-0808">Transferase</keyword>
<keyword evidence="7 13" id="KW-0472">Membrane</keyword>
<dbReference type="InterPro" id="IPR044021">
    <property type="entry name" value="CrtO"/>
</dbReference>
<name>A0A923HVG9_9FIRM</name>
<evidence type="ECO:0000256" key="10">
    <source>
        <dbReference type="ARBA" id="ARBA00023603"/>
    </source>
</evidence>
<evidence type="ECO:0000256" key="3">
    <source>
        <dbReference type="ARBA" id="ARBA00022679"/>
    </source>
</evidence>
<dbReference type="Pfam" id="PF18927">
    <property type="entry name" value="CrtO"/>
    <property type="match status" value="1"/>
</dbReference>
<dbReference type="RefSeq" id="WP_148568284.1">
    <property type="nucleotide sequence ID" value="NZ_RXYA01000016.1"/>
</dbReference>
<reference evidence="14" key="1">
    <citation type="submission" date="2019-10" db="EMBL/GenBank/DDBJ databases">
        <authorList>
            <person name="Ross D.E."/>
            <person name="Gulliver D."/>
        </authorList>
    </citation>
    <scope>NUCLEOTIDE SEQUENCE</scope>
    <source>
        <strain evidence="14">DER-2019</strain>
    </source>
</reference>